<feature type="chain" id="PRO_5012025630" description="DUF4440 domain-containing protein" evidence="1">
    <location>
        <begin position="21"/>
        <end position="159"/>
    </location>
</feature>
<evidence type="ECO:0000313" key="2">
    <source>
        <dbReference type="EMBL" id="SHL45774.1"/>
    </source>
</evidence>
<proteinExistence type="predicted"/>
<dbReference type="InterPro" id="IPR011944">
    <property type="entry name" value="Steroid_delta5-4_isomerase"/>
</dbReference>
<dbReference type="AlphaFoldDB" id="A0A1M7ASQ9"/>
<sequence length="159" mass="18058">MKMKTINVLLLLFVATNGMAQNQEQELKKIIQQQELDWNKNDMKSFSEPFSEEAVLINFLGMYWKGKANIITEFSHINDCCIKPTSVKFDWIDSQSLSENAAVAHIKETLTAKEDYAVPGGMVKKGSVNTKFITAVFEKKNAIWKIVSMQVTQVNLPPR</sequence>
<accession>A0A1M7ASQ9</accession>
<dbReference type="Proteomes" id="UP000184121">
    <property type="component" value="Unassembled WGS sequence"/>
</dbReference>
<dbReference type="NCBIfam" id="TIGR02246">
    <property type="entry name" value="SgcJ/EcaC family oxidoreductase"/>
    <property type="match status" value="1"/>
</dbReference>
<evidence type="ECO:0000256" key="1">
    <source>
        <dbReference type="SAM" id="SignalP"/>
    </source>
</evidence>
<organism evidence="2 3">
    <name type="scientific">Flavobacterium saccharophilum</name>
    <dbReference type="NCBI Taxonomy" id="29534"/>
    <lineage>
        <taxon>Bacteria</taxon>
        <taxon>Pseudomonadati</taxon>
        <taxon>Bacteroidota</taxon>
        <taxon>Flavobacteriia</taxon>
        <taxon>Flavobacteriales</taxon>
        <taxon>Flavobacteriaceae</taxon>
        <taxon>Flavobacterium</taxon>
    </lineage>
</organism>
<dbReference type="InterPro" id="IPR032710">
    <property type="entry name" value="NTF2-like_dom_sf"/>
</dbReference>
<name>A0A1M7ASQ9_9FLAO</name>
<evidence type="ECO:0008006" key="4">
    <source>
        <dbReference type="Google" id="ProtNLM"/>
    </source>
</evidence>
<feature type="signal peptide" evidence="1">
    <location>
        <begin position="1"/>
        <end position="20"/>
    </location>
</feature>
<gene>
    <name evidence="2" type="ORF">SAMN05444366_0792</name>
</gene>
<dbReference type="SUPFAM" id="SSF54427">
    <property type="entry name" value="NTF2-like"/>
    <property type="match status" value="1"/>
</dbReference>
<dbReference type="EMBL" id="FRBY01000001">
    <property type="protein sequence ID" value="SHL45774.1"/>
    <property type="molecule type" value="Genomic_DNA"/>
</dbReference>
<protein>
    <recommendedName>
        <fullName evidence="4">DUF4440 domain-containing protein</fullName>
    </recommendedName>
</protein>
<dbReference type="Gene3D" id="3.10.450.50">
    <property type="match status" value="1"/>
</dbReference>
<keyword evidence="1" id="KW-0732">Signal</keyword>
<reference evidence="3" key="1">
    <citation type="submission" date="2016-11" db="EMBL/GenBank/DDBJ databases">
        <authorList>
            <person name="Varghese N."/>
            <person name="Submissions S."/>
        </authorList>
    </citation>
    <scope>NUCLEOTIDE SEQUENCE [LARGE SCALE GENOMIC DNA]</scope>
    <source>
        <strain evidence="3">DSM 1811</strain>
    </source>
</reference>
<evidence type="ECO:0000313" key="3">
    <source>
        <dbReference type="Proteomes" id="UP000184121"/>
    </source>
</evidence>
<keyword evidence="3" id="KW-1185">Reference proteome</keyword>